<feature type="transmembrane region" description="Helical" evidence="9">
    <location>
        <begin position="55"/>
        <end position="77"/>
    </location>
</feature>
<protein>
    <submittedName>
        <fullName evidence="11">Neuropeptide Y receptor type 1</fullName>
    </submittedName>
</protein>
<feature type="region of interest" description="Disordered" evidence="8">
    <location>
        <begin position="102"/>
        <end position="152"/>
    </location>
</feature>
<evidence type="ECO:0000256" key="7">
    <source>
        <dbReference type="ARBA" id="ARBA00023224"/>
    </source>
</evidence>
<evidence type="ECO:0000256" key="3">
    <source>
        <dbReference type="ARBA" id="ARBA00022989"/>
    </source>
</evidence>
<dbReference type="GO" id="GO:0004930">
    <property type="term" value="F:G protein-coupled receptor activity"/>
    <property type="evidence" value="ECO:0007669"/>
    <property type="project" value="UniProtKB-KW"/>
</dbReference>
<dbReference type="GO" id="GO:0016020">
    <property type="term" value="C:membrane"/>
    <property type="evidence" value="ECO:0007669"/>
    <property type="project" value="UniProtKB-SubCell"/>
</dbReference>
<keyword evidence="6 11" id="KW-0675">Receptor</keyword>
<dbReference type="AlphaFoldDB" id="A0AAV4H7Z1"/>
<feature type="region of interest" description="Disordered" evidence="8">
    <location>
        <begin position="294"/>
        <end position="356"/>
    </location>
</feature>
<evidence type="ECO:0000259" key="10">
    <source>
        <dbReference type="PROSITE" id="PS50262"/>
    </source>
</evidence>
<comment type="caution">
    <text evidence="11">The sequence shown here is derived from an EMBL/GenBank/DDBJ whole genome shotgun (WGS) entry which is preliminary data.</text>
</comment>
<dbReference type="Gene3D" id="1.20.1070.10">
    <property type="entry name" value="Rhodopsin 7-helix transmembrane proteins"/>
    <property type="match status" value="1"/>
</dbReference>
<keyword evidence="5 9" id="KW-0472">Membrane</keyword>
<keyword evidence="3 9" id="KW-1133">Transmembrane helix</keyword>
<evidence type="ECO:0000256" key="9">
    <source>
        <dbReference type="SAM" id="Phobius"/>
    </source>
</evidence>
<dbReference type="InterPro" id="IPR000276">
    <property type="entry name" value="GPCR_Rhodpsn"/>
</dbReference>
<dbReference type="PROSITE" id="PS50262">
    <property type="entry name" value="G_PROTEIN_RECEP_F1_2"/>
    <property type="match status" value="1"/>
</dbReference>
<organism evidence="11 12">
    <name type="scientific">Elysia marginata</name>
    <dbReference type="NCBI Taxonomy" id="1093978"/>
    <lineage>
        <taxon>Eukaryota</taxon>
        <taxon>Metazoa</taxon>
        <taxon>Spiralia</taxon>
        <taxon>Lophotrochozoa</taxon>
        <taxon>Mollusca</taxon>
        <taxon>Gastropoda</taxon>
        <taxon>Heterobranchia</taxon>
        <taxon>Euthyneura</taxon>
        <taxon>Panpulmonata</taxon>
        <taxon>Sacoglossa</taxon>
        <taxon>Placobranchoidea</taxon>
        <taxon>Plakobranchidae</taxon>
        <taxon>Elysia</taxon>
    </lineage>
</organism>
<evidence type="ECO:0000256" key="2">
    <source>
        <dbReference type="ARBA" id="ARBA00022692"/>
    </source>
</evidence>
<dbReference type="PANTHER" id="PTHR24235">
    <property type="entry name" value="NEUROPEPTIDE Y RECEPTOR"/>
    <property type="match status" value="1"/>
</dbReference>
<proteinExistence type="predicted"/>
<feature type="transmembrane region" description="Helical" evidence="9">
    <location>
        <begin position="16"/>
        <end position="35"/>
    </location>
</feature>
<keyword evidence="4" id="KW-0297">G-protein coupled receptor</keyword>
<evidence type="ECO:0000313" key="12">
    <source>
        <dbReference type="Proteomes" id="UP000762676"/>
    </source>
</evidence>
<evidence type="ECO:0000256" key="1">
    <source>
        <dbReference type="ARBA" id="ARBA00004141"/>
    </source>
</evidence>
<gene>
    <name evidence="11" type="ORF">ElyMa_006218700</name>
</gene>
<sequence length="356" mass="38881">MAEKTRNDLRRHRTNMVLLTAVALVFSLMWLPLTILNITADLAHEIFQEGQYNLIHAISLLVAMSSSAINPIIYGWFNSNFRSAFMEILGLSSGEKSLETVEKSKTKLAPPSFGKNQSISALSKGRRKSPRASPKVGHELARPASFSSSSTGKGAVWTHAQYVVEHVEGSPVLKRNVDASLSLSRSVLNATSVDKVQLPNETGCFLSKNNRGSLISYDSIGHRDNKGSPSSYDTCSASERKDKKSSWSSRSVSGCKDKTGSSSSYESCNAPGYKDRKDPFSIYEPSNASEYFHCRGKKGSSSSYETCSISGRNDPNGSPSSYDTCSNSMPNRKDLKSSCSSFDSLFSRKDKGHPSF</sequence>
<feature type="compositionally biased region" description="Basic and acidic residues" evidence="8">
    <location>
        <begin position="346"/>
        <end position="356"/>
    </location>
</feature>
<dbReference type="InterPro" id="IPR017452">
    <property type="entry name" value="GPCR_Rhodpsn_7TM"/>
</dbReference>
<dbReference type="Proteomes" id="UP000762676">
    <property type="component" value="Unassembled WGS sequence"/>
</dbReference>
<evidence type="ECO:0000256" key="8">
    <source>
        <dbReference type="SAM" id="MobiDB-lite"/>
    </source>
</evidence>
<evidence type="ECO:0000256" key="4">
    <source>
        <dbReference type="ARBA" id="ARBA00023040"/>
    </source>
</evidence>
<dbReference type="Pfam" id="PF00001">
    <property type="entry name" value="7tm_1"/>
    <property type="match status" value="1"/>
</dbReference>
<accession>A0AAV4H7Z1</accession>
<reference evidence="11 12" key="1">
    <citation type="journal article" date="2021" name="Elife">
        <title>Chloroplast acquisition without the gene transfer in kleptoplastic sea slugs, Plakobranchus ocellatus.</title>
        <authorList>
            <person name="Maeda T."/>
            <person name="Takahashi S."/>
            <person name="Yoshida T."/>
            <person name="Shimamura S."/>
            <person name="Takaki Y."/>
            <person name="Nagai Y."/>
            <person name="Toyoda A."/>
            <person name="Suzuki Y."/>
            <person name="Arimoto A."/>
            <person name="Ishii H."/>
            <person name="Satoh N."/>
            <person name="Nishiyama T."/>
            <person name="Hasebe M."/>
            <person name="Maruyama T."/>
            <person name="Minagawa J."/>
            <person name="Obokata J."/>
            <person name="Shigenobu S."/>
        </authorList>
    </citation>
    <scope>NUCLEOTIDE SEQUENCE [LARGE SCALE GENOMIC DNA]</scope>
</reference>
<dbReference type="PRINTS" id="PR00237">
    <property type="entry name" value="GPCRRHODOPSN"/>
</dbReference>
<keyword evidence="7" id="KW-0807">Transducer</keyword>
<evidence type="ECO:0000313" key="11">
    <source>
        <dbReference type="EMBL" id="GFR93151.1"/>
    </source>
</evidence>
<dbReference type="EMBL" id="BMAT01012486">
    <property type="protein sequence ID" value="GFR93151.1"/>
    <property type="molecule type" value="Genomic_DNA"/>
</dbReference>
<feature type="domain" description="G-protein coupled receptors family 1 profile" evidence="10">
    <location>
        <begin position="1"/>
        <end position="74"/>
    </location>
</feature>
<keyword evidence="2 9" id="KW-0812">Transmembrane</keyword>
<keyword evidence="12" id="KW-1185">Reference proteome</keyword>
<dbReference type="PANTHER" id="PTHR24235:SF12">
    <property type="entry name" value="G-PROTEIN COUPLED RECEPTORS FAMILY 1 PROFILE DOMAIN-CONTAINING PROTEIN"/>
    <property type="match status" value="1"/>
</dbReference>
<comment type="subcellular location">
    <subcellularLocation>
        <location evidence="1">Membrane</location>
        <topology evidence="1">Multi-pass membrane protein</topology>
    </subcellularLocation>
</comment>
<feature type="compositionally biased region" description="Polar residues" evidence="8">
    <location>
        <begin position="299"/>
        <end position="330"/>
    </location>
</feature>
<feature type="compositionally biased region" description="Polar residues" evidence="8">
    <location>
        <begin position="227"/>
        <end position="237"/>
    </location>
</feature>
<feature type="region of interest" description="Disordered" evidence="8">
    <location>
        <begin position="217"/>
        <end position="270"/>
    </location>
</feature>
<evidence type="ECO:0000256" key="6">
    <source>
        <dbReference type="ARBA" id="ARBA00023170"/>
    </source>
</evidence>
<evidence type="ECO:0000256" key="5">
    <source>
        <dbReference type="ARBA" id="ARBA00023136"/>
    </source>
</evidence>
<dbReference type="SUPFAM" id="SSF81321">
    <property type="entry name" value="Family A G protein-coupled receptor-like"/>
    <property type="match status" value="1"/>
</dbReference>
<name>A0AAV4H7Z1_9GAST</name>